<reference evidence="2 3" key="1">
    <citation type="submission" date="2018-07" db="EMBL/GenBank/DDBJ databases">
        <title>High-quality-draft genome sequence of Gaiella occulta.</title>
        <authorList>
            <person name="Severino R."/>
            <person name="Froufe H.J.C."/>
            <person name="Rainey F.A."/>
            <person name="Barroso C."/>
            <person name="Albuquerque L."/>
            <person name="Lobo-Da-Cunha A."/>
            <person name="Da Costa M.S."/>
            <person name="Egas C."/>
        </authorList>
    </citation>
    <scope>NUCLEOTIDE SEQUENCE [LARGE SCALE GENOMIC DNA]</scope>
    <source>
        <strain evidence="2 3">F2-233</strain>
    </source>
</reference>
<dbReference type="AlphaFoldDB" id="A0A7M2YV74"/>
<comment type="caution">
    <text evidence="2">The sequence shown here is derived from an EMBL/GenBank/DDBJ whole genome shotgun (WGS) entry which is preliminary data.</text>
</comment>
<evidence type="ECO:0000256" key="1">
    <source>
        <dbReference type="SAM" id="MobiDB-lite"/>
    </source>
</evidence>
<sequence length="94" mass="9747">MNEPMLLIPRRVVKALEVEHAVAAQQVEVLRDMLAGAPRSPVFAGRCCLCGAPASGHYCHGCSWAGASGHSTGGARKPAQVRASTPGKEPTNGL</sequence>
<gene>
    <name evidence="2" type="ORF">Gocc_2928</name>
</gene>
<proteinExistence type="predicted"/>
<feature type="region of interest" description="Disordered" evidence="1">
    <location>
        <begin position="68"/>
        <end position="94"/>
    </location>
</feature>
<keyword evidence="3" id="KW-1185">Reference proteome</keyword>
<organism evidence="2 3">
    <name type="scientific">Gaiella occulta</name>
    <dbReference type="NCBI Taxonomy" id="1002870"/>
    <lineage>
        <taxon>Bacteria</taxon>
        <taxon>Bacillati</taxon>
        <taxon>Actinomycetota</taxon>
        <taxon>Thermoleophilia</taxon>
        <taxon>Gaiellales</taxon>
        <taxon>Gaiellaceae</taxon>
        <taxon>Gaiella</taxon>
    </lineage>
</organism>
<dbReference type="EMBL" id="QQZY01000010">
    <property type="protein sequence ID" value="RDI73328.1"/>
    <property type="molecule type" value="Genomic_DNA"/>
</dbReference>
<evidence type="ECO:0000313" key="3">
    <source>
        <dbReference type="Proteomes" id="UP000254134"/>
    </source>
</evidence>
<evidence type="ECO:0000313" key="2">
    <source>
        <dbReference type="EMBL" id="RDI73328.1"/>
    </source>
</evidence>
<protein>
    <submittedName>
        <fullName evidence="2">Uncharacterized protein</fullName>
    </submittedName>
</protein>
<accession>A0A7M2YV74</accession>
<dbReference type="Proteomes" id="UP000254134">
    <property type="component" value="Unassembled WGS sequence"/>
</dbReference>
<reference evidence="3" key="2">
    <citation type="journal article" date="2019" name="MicrobiologyOpen">
        <title>High-quality draft genome sequence of Gaiella occulta isolated from a 150 meter deep mineral water borehole and comparison with the genome sequences of other deep-branching lineages of the phylum Actinobacteria.</title>
        <authorList>
            <person name="Severino R."/>
            <person name="Froufe H.J.C."/>
            <person name="Barroso C."/>
            <person name="Albuquerque L."/>
            <person name="Lobo-da-Cunha A."/>
            <person name="da Costa M.S."/>
            <person name="Egas C."/>
        </authorList>
    </citation>
    <scope>NUCLEOTIDE SEQUENCE [LARGE SCALE GENOMIC DNA]</scope>
    <source>
        <strain evidence="3">F2-233</strain>
    </source>
</reference>
<name>A0A7M2YV74_9ACTN</name>